<gene>
    <name evidence="1" type="ORF">DPMN_177983</name>
</gene>
<evidence type="ECO:0000313" key="1">
    <source>
        <dbReference type="EMBL" id="KAH3776555.1"/>
    </source>
</evidence>
<reference evidence="1" key="2">
    <citation type="submission" date="2020-11" db="EMBL/GenBank/DDBJ databases">
        <authorList>
            <person name="McCartney M.A."/>
            <person name="Auch B."/>
            <person name="Kono T."/>
            <person name="Mallez S."/>
            <person name="Becker A."/>
            <person name="Gohl D.M."/>
            <person name="Silverstein K.A.T."/>
            <person name="Koren S."/>
            <person name="Bechman K.B."/>
            <person name="Herman A."/>
            <person name="Abrahante J.E."/>
            <person name="Garbe J."/>
        </authorList>
    </citation>
    <scope>NUCLEOTIDE SEQUENCE</scope>
    <source>
        <strain evidence="1">Duluth1</strain>
        <tissue evidence="1">Whole animal</tissue>
    </source>
</reference>
<proteinExistence type="predicted"/>
<protein>
    <submittedName>
        <fullName evidence="1">Uncharacterized protein</fullName>
    </submittedName>
</protein>
<organism evidence="1 2">
    <name type="scientific">Dreissena polymorpha</name>
    <name type="common">Zebra mussel</name>
    <name type="synonym">Mytilus polymorpha</name>
    <dbReference type="NCBI Taxonomy" id="45954"/>
    <lineage>
        <taxon>Eukaryota</taxon>
        <taxon>Metazoa</taxon>
        <taxon>Spiralia</taxon>
        <taxon>Lophotrochozoa</taxon>
        <taxon>Mollusca</taxon>
        <taxon>Bivalvia</taxon>
        <taxon>Autobranchia</taxon>
        <taxon>Heteroconchia</taxon>
        <taxon>Euheterodonta</taxon>
        <taxon>Imparidentia</taxon>
        <taxon>Neoheterodontei</taxon>
        <taxon>Myida</taxon>
        <taxon>Dreissenoidea</taxon>
        <taxon>Dreissenidae</taxon>
        <taxon>Dreissena</taxon>
    </lineage>
</organism>
<name>A0A9D4IJG5_DREPO</name>
<accession>A0A9D4IJG5</accession>
<keyword evidence="2" id="KW-1185">Reference proteome</keyword>
<reference evidence="1" key="1">
    <citation type="journal article" date="2019" name="bioRxiv">
        <title>The Genome of the Zebra Mussel, Dreissena polymorpha: A Resource for Invasive Species Research.</title>
        <authorList>
            <person name="McCartney M.A."/>
            <person name="Auch B."/>
            <person name="Kono T."/>
            <person name="Mallez S."/>
            <person name="Zhang Y."/>
            <person name="Obille A."/>
            <person name="Becker A."/>
            <person name="Abrahante J.E."/>
            <person name="Garbe J."/>
            <person name="Badalamenti J.P."/>
            <person name="Herman A."/>
            <person name="Mangelson H."/>
            <person name="Liachko I."/>
            <person name="Sullivan S."/>
            <person name="Sone E.D."/>
            <person name="Koren S."/>
            <person name="Silverstein K.A.T."/>
            <person name="Beckman K.B."/>
            <person name="Gohl D.M."/>
        </authorList>
    </citation>
    <scope>NUCLEOTIDE SEQUENCE</scope>
    <source>
        <strain evidence="1">Duluth1</strain>
        <tissue evidence="1">Whole animal</tissue>
    </source>
</reference>
<evidence type="ECO:0000313" key="2">
    <source>
        <dbReference type="Proteomes" id="UP000828390"/>
    </source>
</evidence>
<dbReference type="EMBL" id="JAIWYP010000009">
    <property type="protein sequence ID" value="KAH3776555.1"/>
    <property type="molecule type" value="Genomic_DNA"/>
</dbReference>
<comment type="caution">
    <text evidence="1">The sequence shown here is derived from an EMBL/GenBank/DDBJ whole genome shotgun (WGS) entry which is preliminary data.</text>
</comment>
<sequence>MSIDFKPCQDGRRRPRQYTLQGKYLSAVVVGCTPPVLLGIPTPRTAYQGKTLSHRLMHSLIPTVTGLYTYPPENTYIWASILLAILTSGNTSAHVRGPGSKRACSSHQASASI</sequence>
<dbReference type="AlphaFoldDB" id="A0A9D4IJG5"/>
<dbReference type="Proteomes" id="UP000828390">
    <property type="component" value="Unassembled WGS sequence"/>
</dbReference>